<feature type="domain" description="Homing endonuclease LAGLIDADG" evidence="6">
    <location>
        <begin position="502"/>
        <end position="667"/>
    </location>
</feature>
<evidence type="ECO:0000256" key="4">
    <source>
        <dbReference type="PROSITE-ProRule" id="PRU00708"/>
    </source>
</evidence>
<evidence type="ECO:0000256" key="1">
    <source>
        <dbReference type="ARBA" id="ARBA00022664"/>
    </source>
</evidence>
<dbReference type="Pfam" id="PF03161">
    <property type="entry name" value="LAGLIDADG_2"/>
    <property type="match status" value="1"/>
</dbReference>
<dbReference type="SUPFAM" id="SSF81901">
    <property type="entry name" value="HCP-like"/>
    <property type="match status" value="1"/>
</dbReference>
<sequence>MLLGATATEPSLPPLPTAAAAAAAVLPASSGSSMRGSLSLLRSLSLSLHHRGGGGGGGRNALFLLSNPQRLSFAALRLPFSRPHLLVSPRASPASLSSSVEQVVDGPDSDENWDFTSRGGDSEGFSFDVGSLGSDMRQLASPPPPAVEVKELQEVPEQWRRAKLAWLCKELPAQKGGTLVRILNAQRKWMRQEDATYVAVHCMRIRENETAFKVYKWMMQQHWYKFDFALRRSLLITWDTVDGERIAELRKEMQESGIEETREVLLSVLRACSKEGNLDEAERVWLKLQHLGDKLPSLAYVYKMEVYAKVAEHMKSLNLFREMQEHLGSATVAAYHKIIEVICKAQDVELAESLMKEFKDSGLKPLGPSFIDMMNMYFKLGLHDKLESAFSQCVEKCQPNRVIYGIYLDSLVRIGDISKAEEIFSEMHSSGAIGIGGRNCNSILGGYLSAGDYVKAEKVYHLMCQKKYEIEPASMEKLDPILSLRGKAVKKPVSLKLTKEQREILVGMLLGGLQIDSDEQRKNHMIKFKFNENSGMHSALKRHIYEHYHEWLHPSCKLDDNSNEIPNSFSTIRHSYFGFYADQFWPRGKPVIPKLIHRWLSPCALAYWYMYGGYRMSSGDILLKLRGSQEGVERVVKALKAKSLDCRVKRKGQVYWIGLLGSNSTWFWKLIEPYVLDLNFAQEDDGEILSFNSGSDSDKNSDNSEEDR</sequence>
<feature type="repeat" description="PPR" evidence="4">
    <location>
        <begin position="400"/>
        <end position="434"/>
    </location>
</feature>
<keyword evidence="2" id="KW-0677">Repeat</keyword>
<dbReference type="InterPro" id="IPR002885">
    <property type="entry name" value="PPR_rpt"/>
</dbReference>
<dbReference type="GO" id="GO:0000373">
    <property type="term" value="P:Group II intron splicing"/>
    <property type="evidence" value="ECO:0000318"/>
    <property type="project" value="GO_Central"/>
</dbReference>
<evidence type="ECO:0000259" key="6">
    <source>
        <dbReference type="Pfam" id="PF03161"/>
    </source>
</evidence>
<dbReference type="Pfam" id="PF01535">
    <property type="entry name" value="PPR"/>
    <property type="match status" value="3"/>
</dbReference>
<organism evidence="7">
    <name type="scientific">Eucalyptus grandis</name>
    <name type="common">Flooded gum</name>
    <dbReference type="NCBI Taxonomy" id="71139"/>
    <lineage>
        <taxon>Eukaryota</taxon>
        <taxon>Viridiplantae</taxon>
        <taxon>Streptophyta</taxon>
        <taxon>Embryophyta</taxon>
        <taxon>Tracheophyta</taxon>
        <taxon>Spermatophyta</taxon>
        <taxon>Magnoliopsida</taxon>
        <taxon>eudicotyledons</taxon>
        <taxon>Gunneridae</taxon>
        <taxon>Pentapetalae</taxon>
        <taxon>rosids</taxon>
        <taxon>malvids</taxon>
        <taxon>Myrtales</taxon>
        <taxon>Myrtaceae</taxon>
        <taxon>Myrtoideae</taxon>
        <taxon>Eucalypteae</taxon>
        <taxon>Eucalyptus</taxon>
    </lineage>
</organism>
<dbReference type="NCBIfam" id="TIGR00756">
    <property type="entry name" value="PPR"/>
    <property type="match status" value="2"/>
</dbReference>
<evidence type="ECO:0000256" key="2">
    <source>
        <dbReference type="ARBA" id="ARBA00022737"/>
    </source>
</evidence>
<dbReference type="STRING" id="71139.A0A059BC88"/>
<dbReference type="AlphaFoldDB" id="A0A059BC88"/>
<feature type="region of interest" description="Disordered" evidence="5">
    <location>
        <begin position="689"/>
        <end position="708"/>
    </location>
</feature>
<dbReference type="InParanoid" id="A0A059BC88"/>
<dbReference type="GO" id="GO:0045292">
    <property type="term" value="P:mRNA cis splicing, via spliceosome"/>
    <property type="evidence" value="ECO:0000318"/>
    <property type="project" value="GO_Central"/>
</dbReference>
<dbReference type="Gramene" id="KCW63832">
    <property type="protein sequence ID" value="KCW63832"/>
    <property type="gene ID" value="EUGRSUZ_G01504"/>
</dbReference>
<evidence type="ECO:0000256" key="5">
    <source>
        <dbReference type="SAM" id="MobiDB-lite"/>
    </source>
</evidence>
<dbReference type="InterPro" id="IPR004860">
    <property type="entry name" value="LAGLIDADG_dom"/>
</dbReference>
<feature type="repeat" description="PPR" evidence="4">
    <location>
        <begin position="331"/>
        <end position="365"/>
    </location>
</feature>
<dbReference type="Gene3D" id="1.25.40.10">
    <property type="entry name" value="Tetratricopeptide repeat domain"/>
    <property type="match status" value="2"/>
</dbReference>
<keyword evidence="3" id="KW-0508">mRNA splicing</keyword>
<evidence type="ECO:0000256" key="3">
    <source>
        <dbReference type="ARBA" id="ARBA00023187"/>
    </source>
</evidence>
<evidence type="ECO:0000313" key="7">
    <source>
        <dbReference type="EMBL" id="KCW63832.1"/>
    </source>
</evidence>
<reference evidence="7" key="1">
    <citation type="submission" date="2013-07" db="EMBL/GenBank/DDBJ databases">
        <title>The genome of Eucalyptus grandis.</title>
        <authorList>
            <person name="Schmutz J."/>
            <person name="Hayes R."/>
            <person name="Myburg A."/>
            <person name="Tuskan G."/>
            <person name="Grattapaglia D."/>
            <person name="Rokhsar D.S."/>
        </authorList>
    </citation>
    <scope>NUCLEOTIDE SEQUENCE</scope>
    <source>
        <tissue evidence="7">Leaf extractions</tissue>
    </source>
</reference>
<dbReference type="OMA" id="MIANRAC"/>
<proteinExistence type="predicted"/>
<name>A0A059BC88_EUCGR</name>
<accession>A0A059BC88</accession>
<dbReference type="PANTHER" id="PTHR47539:SF1">
    <property type="entry name" value="PENTATRICOPEPTIDE REPEAT-CONTAINING PROTEIN OTP51, CHLOROPLASTIC"/>
    <property type="match status" value="1"/>
</dbReference>
<dbReference type="FunFam" id="3.10.28.10:FF:000005">
    <property type="entry name" value="Pentatricopeptide repeat-containing protein At2g15820, chloroplastic"/>
    <property type="match status" value="1"/>
</dbReference>
<dbReference type="InterPro" id="IPR011990">
    <property type="entry name" value="TPR-like_helical_dom_sf"/>
</dbReference>
<dbReference type="GO" id="GO:0048564">
    <property type="term" value="P:photosystem I assembly"/>
    <property type="evidence" value="ECO:0000318"/>
    <property type="project" value="GO_Central"/>
</dbReference>
<dbReference type="FunCoup" id="A0A059BC88">
    <property type="interactions" value="1710"/>
</dbReference>
<dbReference type="InterPro" id="IPR027434">
    <property type="entry name" value="Homing_endonucl"/>
</dbReference>
<dbReference type="PROSITE" id="PS51375">
    <property type="entry name" value="PPR"/>
    <property type="match status" value="2"/>
</dbReference>
<dbReference type="InterPro" id="IPR052500">
    <property type="entry name" value="Chloro/Mito_RNA_Process"/>
</dbReference>
<gene>
    <name evidence="7" type="ORF">EUGRSUZ_G01504</name>
</gene>
<dbReference type="GO" id="GO:0004519">
    <property type="term" value="F:endonuclease activity"/>
    <property type="evidence" value="ECO:0007669"/>
    <property type="project" value="InterPro"/>
</dbReference>
<protein>
    <recommendedName>
        <fullName evidence="6">Homing endonuclease LAGLIDADG domain-containing protein</fullName>
    </recommendedName>
</protein>
<dbReference type="SUPFAM" id="SSF55608">
    <property type="entry name" value="Homing endonucleases"/>
    <property type="match status" value="1"/>
</dbReference>
<dbReference type="EMBL" id="KK198759">
    <property type="protein sequence ID" value="KCW63832.1"/>
    <property type="molecule type" value="Genomic_DNA"/>
</dbReference>
<dbReference type="Gene3D" id="3.10.28.10">
    <property type="entry name" value="Homing endonucleases"/>
    <property type="match status" value="2"/>
</dbReference>
<keyword evidence="1" id="KW-0507">mRNA processing</keyword>
<dbReference type="PANTHER" id="PTHR47539">
    <property type="entry name" value="PENTATRICOPEPTIDE REPEAT-CONTAINING PROTEIN OTP51, CHLOROPLASTIC"/>
    <property type="match status" value="1"/>
</dbReference>